<dbReference type="GO" id="GO:0003723">
    <property type="term" value="F:RNA binding"/>
    <property type="evidence" value="ECO:0007669"/>
    <property type="project" value="UniProtKB-KW"/>
</dbReference>
<feature type="region of interest" description="Disordered" evidence="2">
    <location>
        <begin position="148"/>
        <end position="210"/>
    </location>
</feature>
<accession>A0A182VNQ3</accession>
<sequence>MNAGLSKIHFVNTTGVSLNDRFTTMTKPTVGFGAAPAIVEAPRARANSVTRATESNRRLVDQWDQLHALQALGVKPVPVIRPARQRLQRHSSFAQHVKRTIDKLTGGVRRLPRSNSFTDIATMNADRLELLQRVRGRAPTISSRLGAVRSVSRGRSMSRGRSASRTRSNSRGRQPSLTRSNSQTNLRRTGSRTNLTRAGSRTNLSRAGSRNALNVVNRKPIAPNDARRRINRNNLLANRLGTVNNAAPATTRGRSRSRSRVRGGASAVAANVPAVAANGRARSRSRKRAGSRARAGSVNSRLGMNRTNEPAATAGGRANGGRVTKRNRNGPRVNASLVEKHPNARERVVRQQRQPLLPEATERELTVPQEEEEQQQPQHLADADGLDRGVITLALVDAVVTSKNRTAHVKQQPKSREELDSELDQYMANTKSSLDKEMDQYMNGI</sequence>
<organism evidence="4 5">
    <name type="scientific">Anopheles merus</name>
    <name type="common">Mosquito</name>
    <dbReference type="NCBI Taxonomy" id="30066"/>
    <lineage>
        <taxon>Eukaryota</taxon>
        <taxon>Metazoa</taxon>
        <taxon>Ecdysozoa</taxon>
        <taxon>Arthropoda</taxon>
        <taxon>Hexapoda</taxon>
        <taxon>Insecta</taxon>
        <taxon>Pterygota</taxon>
        <taxon>Neoptera</taxon>
        <taxon>Endopterygota</taxon>
        <taxon>Diptera</taxon>
        <taxon>Nematocera</taxon>
        <taxon>Culicoidea</taxon>
        <taxon>Culicidae</taxon>
        <taxon>Anophelinae</taxon>
        <taxon>Anopheles</taxon>
    </lineage>
</organism>
<dbReference type="VEuPathDB" id="VectorBase:AMEM21_007549"/>
<keyword evidence="1" id="KW-0694">RNA-binding</keyword>
<dbReference type="VEuPathDB" id="VectorBase:AMEM018084"/>
<evidence type="ECO:0000313" key="5">
    <source>
        <dbReference type="Proteomes" id="UP000075903"/>
    </source>
</evidence>
<dbReference type="AlphaFoldDB" id="A0A182VNQ3"/>
<dbReference type="InterPro" id="IPR025715">
    <property type="entry name" value="FoP_C"/>
</dbReference>
<feature type="compositionally biased region" description="Polar residues" evidence="2">
    <location>
        <begin position="175"/>
        <end position="210"/>
    </location>
</feature>
<dbReference type="Proteomes" id="UP000075903">
    <property type="component" value="Unassembled WGS sequence"/>
</dbReference>
<feature type="region of interest" description="Disordered" evidence="2">
    <location>
        <begin position="244"/>
        <end position="384"/>
    </location>
</feature>
<feature type="compositionally biased region" description="Basic residues" evidence="2">
    <location>
        <begin position="156"/>
        <end position="170"/>
    </location>
</feature>
<proteinExistence type="predicted"/>
<feature type="compositionally biased region" description="Low complexity" evidence="2">
    <location>
        <begin position="292"/>
        <end position="301"/>
    </location>
</feature>
<reference evidence="4" key="1">
    <citation type="submission" date="2020-05" db="UniProtKB">
        <authorList>
            <consortium name="EnsemblMetazoa"/>
        </authorList>
    </citation>
    <scope>IDENTIFICATION</scope>
    <source>
        <strain evidence="4">MAF</strain>
    </source>
</reference>
<feature type="compositionally biased region" description="Basic residues" evidence="2">
    <location>
        <begin position="281"/>
        <end position="291"/>
    </location>
</feature>
<name>A0A182VNQ3_ANOME</name>
<evidence type="ECO:0000259" key="3">
    <source>
        <dbReference type="Pfam" id="PF13865"/>
    </source>
</evidence>
<feature type="compositionally biased region" description="Basic and acidic residues" evidence="2">
    <location>
        <begin position="338"/>
        <end position="349"/>
    </location>
</feature>
<dbReference type="EnsemblMetazoa" id="AMEM018084-RA">
    <property type="protein sequence ID" value="AMEM018084-PA"/>
    <property type="gene ID" value="AMEM018084"/>
</dbReference>
<evidence type="ECO:0000313" key="4">
    <source>
        <dbReference type="EnsemblMetazoa" id="AMEM018084-PA"/>
    </source>
</evidence>
<dbReference type="STRING" id="30066.A0A182VNQ3"/>
<feature type="compositionally biased region" description="Low complexity" evidence="2">
    <location>
        <begin position="311"/>
        <end position="322"/>
    </location>
</feature>
<dbReference type="Pfam" id="PF13865">
    <property type="entry name" value="FoP_duplication"/>
    <property type="match status" value="1"/>
</dbReference>
<keyword evidence="5" id="KW-1185">Reference proteome</keyword>
<feature type="domain" description="Chromatin target of PRMT1 protein C-terminal" evidence="3">
    <location>
        <begin position="403"/>
        <end position="443"/>
    </location>
</feature>
<protein>
    <submittedName>
        <fullName evidence="4">FoP_duplication domain-containing protein</fullName>
    </submittedName>
</protein>
<evidence type="ECO:0000256" key="1">
    <source>
        <dbReference type="ARBA" id="ARBA00022884"/>
    </source>
</evidence>
<feature type="compositionally biased region" description="Low complexity" evidence="2">
    <location>
        <begin position="262"/>
        <end position="280"/>
    </location>
</feature>
<evidence type="ECO:0000256" key="2">
    <source>
        <dbReference type="SAM" id="MobiDB-lite"/>
    </source>
</evidence>